<protein>
    <recommendedName>
        <fullName evidence="1">DUF8212 domain-containing protein</fullName>
    </recommendedName>
</protein>
<dbReference type="Proteomes" id="UP000054321">
    <property type="component" value="Unassembled WGS sequence"/>
</dbReference>
<dbReference type="Pfam" id="PF26640">
    <property type="entry name" value="DUF8212"/>
    <property type="match status" value="1"/>
</dbReference>
<dbReference type="HOGENOM" id="CLU_871841_0_0_1"/>
<evidence type="ECO:0000313" key="2">
    <source>
        <dbReference type="EMBL" id="KIN02756.1"/>
    </source>
</evidence>
<dbReference type="AlphaFoldDB" id="A0A0C3H3M8"/>
<reference evidence="2 3" key="1">
    <citation type="submission" date="2014-04" db="EMBL/GenBank/DDBJ databases">
        <authorList>
            <consortium name="DOE Joint Genome Institute"/>
            <person name="Kuo A."/>
            <person name="Martino E."/>
            <person name="Perotto S."/>
            <person name="Kohler A."/>
            <person name="Nagy L.G."/>
            <person name="Floudas D."/>
            <person name="Copeland A."/>
            <person name="Barry K.W."/>
            <person name="Cichocki N."/>
            <person name="Veneault-Fourrey C."/>
            <person name="LaButti K."/>
            <person name="Lindquist E.A."/>
            <person name="Lipzen A."/>
            <person name="Lundell T."/>
            <person name="Morin E."/>
            <person name="Murat C."/>
            <person name="Sun H."/>
            <person name="Tunlid A."/>
            <person name="Henrissat B."/>
            <person name="Grigoriev I.V."/>
            <person name="Hibbett D.S."/>
            <person name="Martin F."/>
            <person name="Nordberg H.P."/>
            <person name="Cantor M.N."/>
            <person name="Hua S.X."/>
        </authorList>
    </citation>
    <scope>NUCLEOTIDE SEQUENCE [LARGE SCALE GENOMIC DNA]</scope>
    <source>
        <strain evidence="2 3">Zn</strain>
    </source>
</reference>
<dbReference type="InParanoid" id="A0A0C3H3M8"/>
<proteinExistence type="predicted"/>
<reference evidence="3" key="2">
    <citation type="submission" date="2015-01" db="EMBL/GenBank/DDBJ databases">
        <title>Evolutionary Origins and Diversification of the Mycorrhizal Mutualists.</title>
        <authorList>
            <consortium name="DOE Joint Genome Institute"/>
            <consortium name="Mycorrhizal Genomics Consortium"/>
            <person name="Kohler A."/>
            <person name="Kuo A."/>
            <person name="Nagy L.G."/>
            <person name="Floudas D."/>
            <person name="Copeland A."/>
            <person name="Barry K.W."/>
            <person name="Cichocki N."/>
            <person name="Veneault-Fourrey C."/>
            <person name="LaButti K."/>
            <person name="Lindquist E.A."/>
            <person name="Lipzen A."/>
            <person name="Lundell T."/>
            <person name="Morin E."/>
            <person name="Murat C."/>
            <person name="Riley R."/>
            <person name="Ohm R."/>
            <person name="Sun H."/>
            <person name="Tunlid A."/>
            <person name="Henrissat B."/>
            <person name="Grigoriev I.V."/>
            <person name="Hibbett D.S."/>
            <person name="Martin F."/>
        </authorList>
    </citation>
    <scope>NUCLEOTIDE SEQUENCE [LARGE SCALE GENOMIC DNA]</scope>
    <source>
        <strain evidence="3">Zn</strain>
    </source>
</reference>
<dbReference type="STRING" id="913774.A0A0C3H3M8"/>
<evidence type="ECO:0000259" key="1">
    <source>
        <dbReference type="Pfam" id="PF26640"/>
    </source>
</evidence>
<dbReference type="OrthoDB" id="674604at2759"/>
<feature type="domain" description="DUF8212" evidence="1">
    <location>
        <begin position="12"/>
        <end position="34"/>
    </location>
</feature>
<keyword evidence="3" id="KW-1185">Reference proteome</keyword>
<gene>
    <name evidence="2" type="ORF">OIDMADRAFT_144011</name>
</gene>
<evidence type="ECO:0000313" key="3">
    <source>
        <dbReference type="Proteomes" id="UP000054321"/>
    </source>
</evidence>
<accession>A0A0C3H3M8</accession>
<organism evidence="2 3">
    <name type="scientific">Oidiodendron maius (strain Zn)</name>
    <dbReference type="NCBI Taxonomy" id="913774"/>
    <lineage>
        <taxon>Eukaryota</taxon>
        <taxon>Fungi</taxon>
        <taxon>Dikarya</taxon>
        <taxon>Ascomycota</taxon>
        <taxon>Pezizomycotina</taxon>
        <taxon>Leotiomycetes</taxon>
        <taxon>Leotiomycetes incertae sedis</taxon>
        <taxon>Myxotrichaceae</taxon>
        <taxon>Oidiodendron</taxon>
    </lineage>
</organism>
<name>A0A0C3H3M8_OIDMZ</name>
<dbReference type="EMBL" id="KN832874">
    <property type="protein sequence ID" value="KIN02756.1"/>
    <property type="molecule type" value="Genomic_DNA"/>
</dbReference>
<sequence>MPLIYGEGMGSFRRLQEEIVKRNNDLTIFAWQNEGLDQSFLGLFAPTPRVFADSAGIMPFSNDMMDFSITNKGLLVSGDAPLRLVAVTAEDGSEIIRYAFFLGQSSTMGGIYLRKMGPKLFCRDGSFALAGFGSEVDEIDLIDATGYYIVIDPKAAMGDTTMMFRHRALYIPSSDTFALRATVPEVLWDASDRVFLRPSLYGWTGYPTVIAMKFDGVLAGQIVMLVVVCDYRSRNEAPTCKIFEQGRYRCQEAKIFEGRNRNESIHWADLEFEELRDHDNYVDIRVGKSIFRVLVSFEEKSISSRYEVFSLCFTISMSR</sequence>
<dbReference type="InterPro" id="IPR058525">
    <property type="entry name" value="DUF8212"/>
</dbReference>